<dbReference type="RefSeq" id="WP_345645220.1">
    <property type="nucleotide sequence ID" value="NZ_BAABKB010000004.1"/>
</dbReference>
<dbReference type="PROSITE" id="PS50995">
    <property type="entry name" value="HTH_MARR_2"/>
    <property type="match status" value="1"/>
</dbReference>
<name>A0ABP9IPB3_9ACTN</name>
<evidence type="ECO:0000313" key="2">
    <source>
        <dbReference type="EMBL" id="GAA5004978.1"/>
    </source>
</evidence>
<proteinExistence type="predicted"/>
<dbReference type="GO" id="GO:0003677">
    <property type="term" value="F:DNA binding"/>
    <property type="evidence" value="ECO:0007669"/>
    <property type="project" value="UniProtKB-KW"/>
</dbReference>
<dbReference type="InterPro" id="IPR036390">
    <property type="entry name" value="WH_DNA-bd_sf"/>
</dbReference>
<keyword evidence="3" id="KW-1185">Reference proteome</keyword>
<dbReference type="EMBL" id="BAABKB010000004">
    <property type="protein sequence ID" value="GAA5004978.1"/>
    <property type="molecule type" value="Genomic_DNA"/>
</dbReference>
<dbReference type="SUPFAM" id="SSF46785">
    <property type="entry name" value="Winged helix' DNA-binding domain"/>
    <property type="match status" value="1"/>
</dbReference>
<evidence type="ECO:0000313" key="3">
    <source>
        <dbReference type="Proteomes" id="UP001501759"/>
    </source>
</evidence>
<keyword evidence="2" id="KW-0238">DNA-binding</keyword>
<dbReference type="SMART" id="SM00347">
    <property type="entry name" value="HTH_MARR"/>
    <property type="match status" value="1"/>
</dbReference>
<dbReference type="InterPro" id="IPR039422">
    <property type="entry name" value="MarR/SlyA-like"/>
</dbReference>
<dbReference type="PANTHER" id="PTHR33164:SF43">
    <property type="entry name" value="HTH-TYPE TRANSCRIPTIONAL REPRESSOR YETL"/>
    <property type="match status" value="1"/>
</dbReference>
<accession>A0ABP9IPB3</accession>
<evidence type="ECO:0000259" key="1">
    <source>
        <dbReference type="PROSITE" id="PS50995"/>
    </source>
</evidence>
<reference evidence="3" key="1">
    <citation type="journal article" date="2019" name="Int. J. Syst. Evol. Microbiol.">
        <title>The Global Catalogue of Microorganisms (GCM) 10K type strain sequencing project: providing services to taxonomists for standard genome sequencing and annotation.</title>
        <authorList>
            <consortium name="The Broad Institute Genomics Platform"/>
            <consortium name="The Broad Institute Genome Sequencing Center for Infectious Disease"/>
            <person name="Wu L."/>
            <person name="Ma J."/>
        </authorList>
    </citation>
    <scope>NUCLEOTIDE SEQUENCE [LARGE SCALE GENOMIC DNA]</scope>
    <source>
        <strain evidence="3">JCM 18409</strain>
    </source>
</reference>
<organism evidence="2 3">
    <name type="scientific">Streptomyces siamensis</name>
    <dbReference type="NCBI Taxonomy" id="1274986"/>
    <lineage>
        <taxon>Bacteria</taxon>
        <taxon>Bacillati</taxon>
        <taxon>Actinomycetota</taxon>
        <taxon>Actinomycetes</taxon>
        <taxon>Kitasatosporales</taxon>
        <taxon>Streptomycetaceae</taxon>
        <taxon>Streptomyces</taxon>
    </lineage>
</organism>
<dbReference type="Proteomes" id="UP001501759">
    <property type="component" value="Unassembled WGS sequence"/>
</dbReference>
<feature type="domain" description="HTH marR-type" evidence="1">
    <location>
        <begin position="3"/>
        <end position="137"/>
    </location>
</feature>
<dbReference type="InterPro" id="IPR036388">
    <property type="entry name" value="WH-like_DNA-bd_sf"/>
</dbReference>
<gene>
    <name evidence="2" type="ORF">GCM10023335_21510</name>
</gene>
<dbReference type="Pfam" id="PF12802">
    <property type="entry name" value="MarR_2"/>
    <property type="match status" value="1"/>
</dbReference>
<comment type="caution">
    <text evidence="2">The sequence shown here is derived from an EMBL/GenBank/DDBJ whole genome shotgun (WGS) entry which is preliminary data.</text>
</comment>
<dbReference type="InterPro" id="IPR000835">
    <property type="entry name" value="HTH_MarR-typ"/>
</dbReference>
<sequence length="162" mass="17231">MEPAEEARFLILAAQREGNRRLAHGLRPLGVTPAQAEVLRLLAERQPLSMSGLGALLVCESGGNPSRLVDRLVTAGLVRREEGSRDRRHVELTLTPSGHETVRSVAAVEAELHAGISAAAQGHDLDSVLAFLRSLVADQDAGRAVALRAGRPTSDDGKSRHA</sequence>
<protein>
    <submittedName>
        <fullName evidence="2">Winged helix DNA-binding protein</fullName>
    </submittedName>
</protein>
<dbReference type="Gene3D" id="1.10.10.10">
    <property type="entry name" value="Winged helix-like DNA-binding domain superfamily/Winged helix DNA-binding domain"/>
    <property type="match status" value="1"/>
</dbReference>
<dbReference type="PANTHER" id="PTHR33164">
    <property type="entry name" value="TRANSCRIPTIONAL REGULATOR, MARR FAMILY"/>
    <property type="match status" value="1"/>
</dbReference>